<reference evidence="2" key="2">
    <citation type="submission" date="2015-01" db="EMBL/GenBank/DDBJ databases">
        <title>Evolutionary Origins and Diversification of the Mycorrhizal Mutualists.</title>
        <authorList>
            <consortium name="DOE Joint Genome Institute"/>
            <consortium name="Mycorrhizal Genomics Consortium"/>
            <person name="Kohler A."/>
            <person name="Kuo A."/>
            <person name="Nagy L.G."/>
            <person name="Floudas D."/>
            <person name="Copeland A."/>
            <person name="Barry K.W."/>
            <person name="Cichocki N."/>
            <person name="Veneault-Fourrey C."/>
            <person name="LaButti K."/>
            <person name="Lindquist E.A."/>
            <person name="Lipzen A."/>
            <person name="Lundell T."/>
            <person name="Morin E."/>
            <person name="Murat C."/>
            <person name="Riley R."/>
            <person name="Ohm R."/>
            <person name="Sun H."/>
            <person name="Tunlid A."/>
            <person name="Henrissat B."/>
            <person name="Grigoriev I.V."/>
            <person name="Hibbett D.S."/>
            <person name="Martin F."/>
        </authorList>
    </citation>
    <scope>NUCLEOTIDE SEQUENCE [LARGE SCALE GENOMIC DNA]</scope>
    <source>
        <strain evidence="2">MUT 4182</strain>
    </source>
</reference>
<proteinExistence type="predicted"/>
<dbReference type="EMBL" id="KN823094">
    <property type="protein sequence ID" value="KIO23047.1"/>
    <property type="molecule type" value="Genomic_DNA"/>
</dbReference>
<reference evidence="1 2" key="1">
    <citation type="submission" date="2014-04" db="EMBL/GenBank/DDBJ databases">
        <authorList>
            <consortium name="DOE Joint Genome Institute"/>
            <person name="Kuo A."/>
            <person name="Girlanda M."/>
            <person name="Perotto S."/>
            <person name="Kohler A."/>
            <person name="Nagy L.G."/>
            <person name="Floudas D."/>
            <person name="Copeland A."/>
            <person name="Barry K.W."/>
            <person name="Cichocki N."/>
            <person name="Veneault-Fourrey C."/>
            <person name="LaButti K."/>
            <person name="Lindquist E.A."/>
            <person name="Lipzen A."/>
            <person name="Lundell T."/>
            <person name="Morin E."/>
            <person name="Murat C."/>
            <person name="Sun H."/>
            <person name="Tunlid A."/>
            <person name="Henrissat B."/>
            <person name="Grigoriev I.V."/>
            <person name="Hibbett D.S."/>
            <person name="Martin F."/>
            <person name="Nordberg H.P."/>
            <person name="Cantor M.N."/>
            <person name="Hua S.X."/>
        </authorList>
    </citation>
    <scope>NUCLEOTIDE SEQUENCE [LARGE SCALE GENOMIC DNA]</scope>
    <source>
        <strain evidence="1 2">MUT 4182</strain>
    </source>
</reference>
<evidence type="ECO:0000313" key="2">
    <source>
        <dbReference type="Proteomes" id="UP000054248"/>
    </source>
</evidence>
<protein>
    <submittedName>
        <fullName evidence="1">Uncharacterized protein</fullName>
    </submittedName>
</protein>
<organism evidence="1 2">
    <name type="scientific">Tulasnella calospora MUT 4182</name>
    <dbReference type="NCBI Taxonomy" id="1051891"/>
    <lineage>
        <taxon>Eukaryota</taxon>
        <taxon>Fungi</taxon>
        <taxon>Dikarya</taxon>
        <taxon>Basidiomycota</taxon>
        <taxon>Agaricomycotina</taxon>
        <taxon>Agaricomycetes</taxon>
        <taxon>Cantharellales</taxon>
        <taxon>Tulasnellaceae</taxon>
        <taxon>Tulasnella</taxon>
    </lineage>
</organism>
<dbReference type="HOGENOM" id="CLU_2074868_0_0_1"/>
<evidence type="ECO:0000313" key="1">
    <source>
        <dbReference type="EMBL" id="KIO23047.1"/>
    </source>
</evidence>
<keyword evidence="2" id="KW-1185">Reference proteome</keyword>
<name>A0A0C3LNR0_9AGAM</name>
<accession>A0A0C3LNR0</accession>
<gene>
    <name evidence="1" type="ORF">M407DRAFT_113866</name>
</gene>
<dbReference type="Proteomes" id="UP000054248">
    <property type="component" value="Unassembled WGS sequence"/>
</dbReference>
<sequence>MGGGGPADDYLKEPNQNISRTLLEVALGRGGLSEWGKVGKRLVKSESKSRSKRMRVVVGREVVNAEAAGDEGKGRKSVLDNIVSDTYVDEVGGSGGKCVGIEEVSVGKKGLVCGQRRK</sequence>
<dbReference type="AlphaFoldDB" id="A0A0C3LNR0"/>